<evidence type="ECO:0000313" key="2">
    <source>
        <dbReference type="EMBL" id="MBX31226.1"/>
    </source>
</evidence>
<name>A0A2P2MLW9_RHIMU</name>
<accession>A0A2P2MLW9</accession>
<evidence type="ECO:0000313" key="1">
    <source>
        <dbReference type="EMBL" id="MBX31225.1"/>
    </source>
</evidence>
<dbReference type="EMBL" id="GGEC01050741">
    <property type="protein sequence ID" value="MBX31225.1"/>
    <property type="molecule type" value="Transcribed_RNA"/>
</dbReference>
<dbReference type="EMBL" id="GGEC01050740">
    <property type="protein sequence ID" value="MBX31224.1"/>
    <property type="molecule type" value="Transcribed_RNA"/>
</dbReference>
<sequence>MGCNFQILAPQLAFFRCDRDQVDWDCLVFNLFSIDADTIVSIPSIVSRGCAQVTRNPSICQFRLFPMHYLSHRDSRQLRLYAKFTVKLMLKSRHFCCNIYNPFCPATKF</sequence>
<dbReference type="AlphaFoldDB" id="A0A2P2MLW9"/>
<organism evidence="2">
    <name type="scientific">Rhizophora mucronata</name>
    <name type="common">Asiatic mangrove</name>
    <dbReference type="NCBI Taxonomy" id="61149"/>
    <lineage>
        <taxon>Eukaryota</taxon>
        <taxon>Viridiplantae</taxon>
        <taxon>Streptophyta</taxon>
        <taxon>Embryophyta</taxon>
        <taxon>Tracheophyta</taxon>
        <taxon>Spermatophyta</taxon>
        <taxon>Magnoliopsida</taxon>
        <taxon>eudicotyledons</taxon>
        <taxon>Gunneridae</taxon>
        <taxon>Pentapetalae</taxon>
        <taxon>rosids</taxon>
        <taxon>fabids</taxon>
        <taxon>Malpighiales</taxon>
        <taxon>Rhizophoraceae</taxon>
        <taxon>Rhizophora</taxon>
    </lineage>
</organism>
<reference evidence="2" key="1">
    <citation type="submission" date="2018-02" db="EMBL/GenBank/DDBJ databases">
        <title>Rhizophora mucronata_Transcriptome.</title>
        <authorList>
            <person name="Meera S.P."/>
            <person name="Sreeshan A."/>
            <person name="Augustine A."/>
        </authorList>
    </citation>
    <scope>NUCLEOTIDE SEQUENCE</scope>
    <source>
        <tissue evidence="2">Leaf</tissue>
    </source>
</reference>
<proteinExistence type="predicted"/>
<dbReference type="EMBL" id="GGEC01050742">
    <property type="protein sequence ID" value="MBX31226.1"/>
    <property type="molecule type" value="Transcribed_RNA"/>
</dbReference>
<protein>
    <submittedName>
        <fullName evidence="1">Uncharacterized protein LOC105133716 isoform X2</fullName>
    </submittedName>
    <submittedName>
        <fullName evidence="2">Uncharacterized protein LOC105133716 isoform X3</fullName>
    </submittedName>
</protein>